<evidence type="ECO:0000313" key="4">
    <source>
        <dbReference type="Proteomes" id="UP000182045"/>
    </source>
</evidence>
<gene>
    <name evidence="1" type="ORF">Ga0058931_2950</name>
    <name evidence="2" type="ORF">HLUCCA05_04550</name>
</gene>
<dbReference type="RefSeq" id="WP_176699410.1">
    <property type="nucleotide sequence ID" value="NZ_FBYC01000004.1"/>
</dbReference>
<comment type="caution">
    <text evidence="2">The sequence shown here is derived from an EMBL/GenBank/DDBJ whole genome shotgun (WGS) entry which is preliminary data.</text>
</comment>
<dbReference type="EMBL" id="LJSG01000016">
    <property type="protein sequence ID" value="KPP90683.1"/>
    <property type="molecule type" value="Genomic_DNA"/>
</dbReference>
<evidence type="ECO:0000313" key="3">
    <source>
        <dbReference type="Proteomes" id="UP000050413"/>
    </source>
</evidence>
<dbReference type="AlphaFoldDB" id="A0A0P7YPC9"/>
<dbReference type="Proteomes" id="UP000050413">
    <property type="component" value="Unassembled WGS sequence"/>
</dbReference>
<keyword evidence="4" id="KW-1185">Reference proteome</keyword>
<protein>
    <submittedName>
        <fullName evidence="2">Uncharacterized protein</fullName>
    </submittedName>
</protein>
<proteinExistence type="predicted"/>
<reference evidence="2 3" key="1">
    <citation type="submission" date="2015-09" db="EMBL/GenBank/DDBJ databases">
        <title>Identification and resolution of microdiversity through metagenomic sequencing of parallel consortia.</title>
        <authorList>
            <person name="Nelson W.C."/>
            <person name="Romine M.F."/>
            <person name="Lindemann S.R."/>
        </authorList>
    </citation>
    <scope>NUCLEOTIDE SEQUENCE [LARGE SCALE GENOMIC DNA]</scope>
    <source>
        <strain evidence="2">HL-91</strain>
    </source>
</reference>
<dbReference type="EMBL" id="FBYC01000004">
    <property type="protein sequence ID" value="CUX83383.1"/>
    <property type="molecule type" value="Genomic_DNA"/>
</dbReference>
<organism evidence="2 3">
    <name type="scientific">Roseibaca calidilacus</name>
    <dbReference type="NCBI Taxonomy" id="1666912"/>
    <lineage>
        <taxon>Bacteria</taxon>
        <taxon>Pseudomonadati</taxon>
        <taxon>Pseudomonadota</taxon>
        <taxon>Alphaproteobacteria</taxon>
        <taxon>Rhodobacterales</taxon>
        <taxon>Paracoccaceae</taxon>
        <taxon>Roseinatronobacter</taxon>
    </lineage>
</organism>
<accession>A0A0P7YPC9</accession>
<reference evidence="1 4" key="2">
    <citation type="submission" date="2016-01" db="EMBL/GenBank/DDBJ databases">
        <authorList>
            <person name="Varghese N."/>
        </authorList>
    </citation>
    <scope>NUCLEOTIDE SEQUENCE [LARGE SCALE GENOMIC DNA]</scope>
    <source>
        <strain evidence="1 4">HL-91</strain>
    </source>
</reference>
<sequence length="50" mass="5762">MKPTPQTPRPSLALDAILSIKGMPRRLSERYDALELERDEALPKRGHIRH</sequence>
<dbReference type="Proteomes" id="UP000182045">
    <property type="component" value="Unassembled WGS sequence"/>
</dbReference>
<name>A0A0P7YPC9_9RHOB</name>
<evidence type="ECO:0000313" key="1">
    <source>
        <dbReference type="EMBL" id="CUX83383.1"/>
    </source>
</evidence>
<evidence type="ECO:0000313" key="2">
    <source>
        <dbReference type="EMBL" id="KPP90683.1"/>
    </source>
</evidence>